<dbReference type="Proteomes" id="UP000005408">
    <property type="component" value="Unassembled WGS sequence"/>
</dbReference>
<evidence type="ECO:0000256" key="5">
    <source>
        <dbReference type="ARBA" id="ARBA00023136"/>
    </source>
</evidence>
<evidence type="ECO:0000256" key="3">
    <source>
        <dbReference type="ARBA" id="ARBA00022692"/>
    </source>
</evidence>
<dbReference type="EnsemblMetazoa" id="G27601.1">
    <property type="protein sequence ID" value="G27601.1:cds"/>
    <property type="gene ID" value="G27601"/>
</dbReference>
<dbReference type="PANTHER" id="PTHR11819:SF195">
    <property type="entry name" value="SODIUM_GLUCOSE COTRANSPORTER 4"/>
    <property type="match status" value="1"/>
</dbReference>
<protein>
    <recommendedName>
        <fullName evidence="11">Sodium/glucose cotransporter 5</fullName>
    </recommendedName>
</protein>
<proteinExistence type="inferred from homology"/>
<feature type="transmembrane region" description="Helical" evidence="8">
    <location>
        <begin position="637"/>
        <end position="657"/>
    </location>
</feature>
<name>A0A8W8LDQ6_MAGGI</name>
<reference evidence="9" key="1">
    <citation type="submission" date="2022-08" db="UniProtKB">
        <authorList>
            <consortium name="EnsemblMetazoa"/>
        </authorList>
    </citation>
    <scope>IDENTIFICATION</scope>
    <source>
        <strain evidence="9">05x7-T-G4-1.051#20</strain>
    </source>
</reference>
<evidence type="ECO:0000256" key="1">
    <source>
        <dbReference type="ARBA" id="ARBA00004141"/>
    </source>
</evidence>
<evidence type="ECO:0000313" key="10">
    <source>
        <dbReference type="Proteomes" id="UP000005408"/>
    </source>
</evidence>
<feature type="transmembrane region" description="Helical" evidence="8">
    <location>
        <begin position="331"/>
        <end position="351"/>
    </location>
</feature>
<feature type="transmembrane region" description="Helical" evidence="8">
    <location>
        <begin position="449"/>
        <end position="474"/>
    </location>
</feature>
<dbReference type="InterPro" id="IPR038377">
    <property type="entry name" value="Na/Glc_symporter_sf"/>
</dbReference>
<feature type="transmembrane region" description="Helical" evidence="8">
    <location>
        <begin position="291"/>
        <end position="310"/>
    </location>
</feature>
<feature type="transmembrane region" description="Helical" evidence="8">
    <location>
        <begin position="24"/>
        <end position="43"/>
    </location>
</feature>
<dbReference type="Pfam" id="PF00474">
    <property type="entry name" value="SSF"/>
    <property type="match status" value="1"/>
</dbReference>
<feature type="transmembrane region" description="Helical" evidence="8">
    <location>
        <begin position="393"/>
        <end position="417"/>
    </location>
</feature>
<comment type="subcellular location">
    <subcellularLocation>
        <location evidence="1">Membrane</location>
        <topology evidence="1">Multi-pass membrane protein</topology>
    </subcellularLocation>
</comment>
<dbReference type="InterPro" id="IPR001734">
    <property type="entry name" value="Na/solute_symporter"/>
</dbReference>
<accession>A0A8W8LDQ6</accession>
<sequence length="658" mass="72357">MTSSKIYKKCFLEGSLSSCNEVDILILVAYFVFVFVVGILSIWRRDRSTAKGYFLAGRSMQWFPIGASLFASNIGAEHFIGLAGSGASSGIAVVAFEWGAVFCLLMLGWVYLPVYLTSEVYTIPEFLKRRFGGKRLRIYHSLILQLSYIVTKISVDVYAGAVFIQQAVGWNTYLSIFVLLAVTAAYTILGGLAAVIFTDALQTIIMIVGATTLAIISFIKVGGISALIYKYFEAVPSHSDGLVINGTSVNTTYNFTDAIMSNITQQCGLPRPDAFHIFRDPVNSDLPWPGLIIRTTFISTWFWCCDQLIVQRTLAAKNIAHARGATIFASYIKLLPMFIIILPGMISRILFPDTVACVDPKVCMEVCENPAGCSNIAYPQLILDLAPTGMRGLMMAVMIAALMSSLTSIFNSSATLFTMDLWKRLRVQATDREQRDRAHCWKAAEGGRLYFTIQALTGYLAPPIGGIFLLAIFVPRVNEQGAFWGMVIGHSVGISRMVLDFIYPSPKCGEQDTRPGVVANIHFTYFSVLVLGLSWVVCLFVSLFTKAPSKDGLSGLTFWTTDKLLPPPKGVDLEAETNYDPSESIKLQEKTIVVQGDIGDENSTVPVGGDTPSPAKMGNRPGLRNRRKLYMTRKSKILLNVNAVVLASVFVFLYAFFA</sequence>
<keyword evidence="3 8" id="KW-0812">Transmembrane</keyword>
<comment type="similarity">
    <text evidence="2 6">Belongs to the sodium:solute symporter (SSF) (TC 2.A.21) family.</text>
</comment>
<dbReference type="GO" id="GO:0005412">
    <property type="term" value="F:D-glucose:sodium symporter activity"/>
    <property type="evidence" value="ECO:0007669"/>
    <property type="project" value="TreeGrafter"/>
</dbReference>
<evidence type="ECO:0008006" key="11">
    <source>
        <dbReference type="Google" id="ProtNLM"/>
    </source>
</evidence>
<feature type="transmembrane region" description="Helical" evidence="8">
    <location>
        <begin position="173"/>
        <end position="197"/>
    </location>
</feature>
<keyword evidence="10" id="KW-1185">Reference proteome</keyword>
<dbReference type="GO" id="GO:0005886">
    <property type="term" value="C:plasma membrane"/>
    <property type="evidence" value="ECO:0007669"/>
    <property type="project" value="TreeGrafter"/>
</dbReference>
<evidence type="ECO:0000256" key="4">
    <source>
        <dbReference type="ARBA" id="ARBA00022989"/>
    </source>
</evidence>
<evidence type="ECO:0000256" key="6">
    <source>
        <dbReference type="RuleBase" id="RU362091"/>
    </source>
</evidence>
<organism evidence="9 10">
    <name type="scientific">Magallana gigas</name>
    <name type="common">Pacific oyster</name>
    <name type="synonym">Crassostrea gigas</name>
    <dbReference type="NCBI Taxonomy" id="29159"/>
    <lineage>
        <taxon>Eukaryota</taxon>
        <taxon>Metazoa</taxon>
        <taxon>Spiralia</taxon>
        <taxon>Lophotrochozoa</taxon>
        <taxon>Mollusca</taxon>
        <taxon>Bivalvia</taxon>
        <taxon>Autobranchia</taxon>
        <taxon>Pteriomorphia</taxon>
        <taxon>Ostreida</taxon>
        <taxon>Ostreoidea</taxon>
        <taxon>Ostreidae</taxon>
        <taxon>Magallana</taxon>
    </lineage>
</organism>
<feature type="transmembrane region" description="Helical" evidence="8">
    <location>
        <begin position="90"/>
        <end position="117"/>
    </location>
</feature>
<feature type="transmembrane region" description="Helical" evidence="8">
    <location>
        <begin position="138"/>
        <end position="161"/>
    </location>
</feature>
<dbReference type="NCBIfam" id="TIGR00813">
    <property type="entry name" value="sss"/>
    <property type="match status" value="1"/>
</dbReference>
<feature type="transmembrane region" description="Helical" evidence="8">
    <location>
        <begin position="204"/>
        <end position="229"/>
    </location>
</feature>
<dbReference type="AlphaFoldDB" id="A0A8W8LDQ6"/>
<dbReference type="PANTHER" id="PTHR11819">
    <property type="entry name" value="SOLUTE CARRIER FAMILY 5"/>
    <property type="match status" value="1"/>
</dbReference>
<evidence type="ECO:0000256" key="7">
    <source>
        <dbReference type="SAM" id="MobiDB-lite"/>
    </source>
</evidence>
<evidence type="ECO:0000256" key="2">
    <source>
        <dbReference type="ARBA" id="ARBA00006434"/>
    </source>
</evidence>
<keyword evidence="4 8" id="KW-1133">Transmembrane helix</keyword>
<dbReference type="PROSITE" id="PS50283">
    <property type="entry name" value="NA_SOLUT_SYMP_3"/>
    <property type="match status" value="1"/>
</dbReference>
<feature type="region of interest" description="Disordered" evidence="7">
    <location>
        <begin position="603"/>
        <end position="622"/>
    </location>
</feature>
<evidence type="ECO:0000256" key="8">
    <source>
        <dbReference type="SAM" id="Phobius"/>
    </source>
</evidence>
<evidence type="ECO:0000313" key="9">
    <source>
        <dbReference type="EnsemblMetazoa" id="G27601.1:cds"/>
    </source>
</evidence>
<dbReference type="Gene3D" id="1.20.1730.10">
    <property type="entry name" value="Sodium/glucose cotransporter"/>
    <property type="match status" value="1"/>
</dbReference>
<feature type="transmembrane region" description="Helical" evidence="8">
    <location>
        <begin position="523"/>
        <end position="544"/>
    </location>
</feature>
<keyword evidence="5 8" id="KW-0472">Membrane</keyword>
<feature type="transmembrane region" description="Helical" evidence="8">
    <location>
        <begin position="63"/>
        <end position="84"/>
    </location>
</feature>